<gene>
    <name evidence="5" type="ORF">FZD47_22150</name>
</gene>
<dbReference type="InterPro" id="IPR018060">
    <property type="entry name" value="HTH_AraC"/>
</dbReference>
<comment type="caution">
    <text evidence="5">The sequence shown here is derived from an EMBL/GenBank/DDBJ whole genome shotgun (WGS) entry which is preliminary data.</text>
</comment>
<feature type="domain" description="HTH araC/xylS-type" evidence="4">
    <location>
        <begin position="11"/>
        <end position="109"/>
    </location>
</feature>
<name>A0A5D4S6T5_9BACI</name>
<accession>A0A5D4S6T5</accession>
<organism evidence="5 6">
    <name type="scientific">Bacillus infantis</name>
    <dbReference type="NCBI Taxonomy" id="324767"/>
    <lineage>
        <taxon>Bacteria</taxon>
        <taxon>Bacillati</taxon>
        <taxon>Bacillota</taxon>
        <taxon>Bacilli</taxon>
        <taxon>Bacillales</taxon>
        <taxon>Bacillaceae</taxon>
        <taxon>Bacillus</taxon>
    </lineage>
</organism>
<dbReference type="PANTHER" id="PTHR47504">
    <property type="entry name" value="RIGHT ORIGIN-BINDING PROTEIN"/>
    <property type="match status" value="1"/>
</dbReference>
<evidence type="ECO:0000256" key="2">
    <source>
        <dbReference type="ARBA" id="ARBA00023125"/>
    </source>
</evidence>
<dbReference type="InterPro" id="IPR009057">
    <property type="entry name" value="Homeodomain-like_sf"/>
</dbReference>
<dbReference type="PROSITE" id="PS01124">
    <property type="entry name" value="HTH_ARAC_FAMILY_2"/>
    <property type="match status" value="1"/>
</dbReference>
<dbReference type="Gene3D" id="1.10.10.60">
    <property type="entry name" value="Homeodomain-like"/>
    <property type="match status" value="2"/>
</dbReference>
<dbReference type="Proteomes" id="UP000323732">
    <property type="component" value="Unassembled WGS sequence"/>
</dbReference>
<dbReference type="GO" id="GO:0043565">
    <property type="term" value="F:sequence-specific DNA binding"/>
    <property type="evidence" value="ECO:0007669"/>
    <property type="project" value="InterPro"/>
</dbReference>
<dbReference type="Gene3D" id="2.60.120.260">
    <property type="entry name" value="Galactose-binding domain-like"/>
    <property type="match status" value="1"/>
</dbReference>
<dbReference type="Pfam" id="PF12833">
    <property type="entry name" value="HTH_18"/>
    <property type="match status" value="1"/>
</dbReference>
<sequence>MPAVAYSSIIQKSIEHIESSLHEDLSLDNIAQTAGFSKFHYHRIFQKEVGVTVSEYIRYRRIANSAHMLLYTDEKILDIALYFQFESQEAFTRSFKKYYHLPPGKYRKLIGKLAEQKEEKNMDKEQKPKGWVLSGSHPFNYQMGIDHETFHKGKSSGYLQSQTVEAPGEFATMMQEINAKNYRGKRLKFSGFLKSNNVDGFCSFWMRVDNASDEVLQFDNMGNRPIKGSTGWNYYDIVLDVPENSAVIAFGVILSGRGKVWVDELKFEEVSTSVPTTNIDFTRDLHEEPVNLSFEEE</sequence>
<evidence type="ECO:0000259" key="4">
    <source>
        <dbReference type="PROSITE" id="PS01124"/>
    </source>
</evidence>
<dbReference type="EMBL" id="VTES01000008">
    <property type="protein sequence ID" value="TYS59405.1"/>
    <property type="molecule type" value="Genomic_DNA"/>
</dbReference>
<dbReference type="SUPFAM" id="SSF46689">
    <property type="entry name" value="Homeodomain-like"/>
    <property type="match status" value="2"/>
</dbReference>
<dbReference type="AlphaFoldDB" id="A0A5D4S6T5"/>
<evidence type="ECO:0000256" key="3">
    <source>
        <dbReference type="ARBA" id="ARBA00023163"/>
    </source>
</evidence>
<keyword evidence="3" id="KW-0804">Transcription</keyword>
<keyword evidence="2" id="KW-0238">DNA-binding</keyword>
<dbReference type="InterPro" id="IPR050959">
    <property type="entry name" value="MarA-like"/>
</dbReference>
<dbReference type="PANTHER" id="PTHR47504:SF6">
    <property type="entry name" value="ARAC-FAMILY TRANSCRIPTIONAL REGULATOR"/>
    <property type="match status" value="1"/>
</dbReference>
<evidence type="ECO:0000313" key="6">
    <source>
        <dbReference type="Proteomes" id="UP000323732"/>
    </source>
</evidence>
<protein>
    <submittedName>
        <fullName evidence="5">Helix-turn-helix transcriptional regulator</fullName>
    </submittedName>
</protein>
<dbReference type="GO" id="GO:0003700">
    <property type="term" value="F:DNA-binding transcription factor activity"/>
    <property type="evidence" value="ECO:0007669"/>
    <property type="project" value="InterPro"/>
</dbReference>
<evidence type="ECO:0000313" key="5">
    <source>
        <dbReference type="EMBL" id="TYS59405.1"/>
    </source>
</evidence>
<keyword evidence="1" id="KW-0805">Transcription regulation</keyword>
<reference evidence="5 6" key="1">
    <citation type="submission" date="2019-08" db="EMBL/GenBank/DDBJ databases">
        <title>Bacillus genomes from the desert of Cuatro Cienegas, Coahuila.</title>
        <authorList>
            <person name="Olmedo-Alvarez G."/>
        </authorList>
    </citation>
    <scope>NUCLEOTIDE SEQUENCE [LARGE SCALE GENOMIC DNA]</scope>
    <source>
        <strain evidence="5 6">CH37_1T</strain>
    </source>
</reference>
<dbReference type="SMART" id="SM00342">
    <property type="entry name" value="HTH_ARAC"/>
    <property type="match status" value="1"/>
</dbReference>
<evidence type="ECO:0000256" key="1">
    <source>
        <dbReference type="ARBA" id="ARBA00023015"/>
    </source>
</evidence>
<proteinExistence type="predicted"/>